<dbReference type="Pfam" id="PF00112">
    <property type="entry name" value="Peptidase_C1"/>
    <property type="match status" value="1"/>
</dbReference>
<dbReference type="SUPFAM" id="SSF54001">
    <property type="entry name" value="Cysteine proteinases"/>
    <property type="match status" value="1"/>
</dbReference>
<sequence>MYVRGVGIPPDPRKKKRGRGDGRPDWMKGKPKVSKAPSRQTSKAPSRQTSKAPSRQNSKAPSRQNSKSPARQSSKSPPRTGSKSPRNTRSQNLQARGLLNKGDSKKERAQSSSPPRGRTGGRSPSKRRSASAGREDDRTCKLNPKGNPILKMDDDENRRRRGRRRGNQPVQIPQIIGPDPIGEAAVDWRIPARLYPPAESQKKGEKDCGCCWSFACVGALEILWAHQEQEVVQLSKQDLIDCVQENNGCLGGTIEEGLEYLKKYGVTLEESYPFTAEEGECDLDSRPYLKITDYRTLSQRADPERGIPEIWATDVEMEVALRRGPLPVGYPQSPSILMYYVRGIFAPPYWVHDTTTGHAVVIVGHYDTAPYDCWILRNSWGPDWGMEGHFLVQKRTMGIGWNVNKIVRPLIQQFWSEPGSEDPSTPSDDGAGPSYHNYQLPDMSQLNIHDDNSGGYNYDPNYYYPQDYNNYYRNY</sequence>
<evidence type="ECO:0000256" key="2">
    <source>
        <dbReference type="SAM" id="MobiDB-lite"/>
    </source>
</evidence>
<name>A0A9P0G5Q6_BEMTA</name>
<accession>A0A9P0G5Q6</accession>
<reference evidence="4" key="1">
    <citation type="submission" date="2021-12" db="EMBL/GenBank/DDBJ databases">
        <authorList>
            <person name="King R."/>
        </authorList>
    </citation>
    <scope>NUCLEOTIDE SEQUENCE</scope>
</reference>
<comment type="similarity">
    <text evidence="1">Belongs to the peptidase C1 family.</text>
</comment>
<evidence type="ECO:0000259" key="3">
    <source>
        <dbReference type="SMART" id="SM00645"/>
    </source>
</evidence>
<dbReference type="SMART" id="SM00645">
    <property type="entry name" value="Pept_C1"/>
    <property type="match status" value="1"/>
</dbReference>
<dbReference type="AlphaFoldDB" id="A0A9P0G5Q6"/>
<feature type="domain" description="Peptidase C1A papain C-terminal" evidence="3">
    <location>
        <begin position="182"/>
        <end position="407"/>
    </location>
</feature>
<keyword evidence="5" id="KW-1185">Reference proteome</keyword>
<evidence type="ECO:0000256" key="1">
    <source>
        <dbReference type="ARBA" id="ARBA00008455"/>
    </source>
</evidence>
<dbReference type="InterPro" id="IPR038765">
    <property type="entry name" value="Papain-like_cys_pep_sf"/>
</dbReference>
<feature type="region of interest" description="Disordered" evidence="2">
    <location>
        <begin position="417"/>
        <end position="436"/>
    </location>
</feature>
<dbReference type="GO" id="GO:0006508">
    <property type="term" value="P:proteolysis"/>
    <property type="evidence" value="ECO:0007669"/>
    <property type="project" value="InterPro"/>
</dbReference>
<dbReference type="Proteomes" id="UP001152759">
    <property type="component" value="Chromosome 6"/>
</dbReference>
<dbReference type="InterPro" id="IPR039417">
    <property type="entry name" value="Peptidase_C1A_papain-like"/>
</dbReference>
<dbReference type="EMBL" id="OU963867">
    <property type="protein sequence ID" value="CAH0774617.1"/>
    <property type="molecule type" value="Genomic_DNA"/>
</dbReference>
<dbReference type="GO" id="GO:0008234">
    <property type="term" value="F:cysteine-type peptidase activity"/>
    <property type="evidence" value="ECO:0007669"/>
    <property type="project" value="InterPro"/>
</dbReference>
<dbReference type="InterPro" id="IPR013128">
    <property type="entry name" value="Peptidase_C1A"/>
</dbReference>
<protein>
    <recommendedName>
        <fullName evidence="3">Peptidase C1A papain C-terminal domain-containing protein</fullName>
    </recommendedName>
</protein>
<evidence type="ECO:0000313" key="4">
    <source>
        <dbReference type="EMBL" id="CAH0774617.1"/>
    </source>
</evidence>
<feature type="compositionally biased region" description="Low complexity" evidence="2">
    <location>
        <begin position="167"/>
        <end position="178"/>
    </location>
</feature>
<dbReference type="PANTHER" id="PTHR12411">
    <property type="entry name" value="CYSTEINE PROTEASE FAMILY C1-RELATED"/>
    <property type="match status" value="1"/>
</dbReference>
<feature type="compositionally biased region" description="Basic and acidic residues" evidence="2">
    <location>
        <begin position="19"/>
        <end position="28"/>
    </location>
</feature>
<dbReference type="Gene3D" id="3.90.70.10">
    <property type="entry name" value="Cysteine proteinases"/>
    <property type="match status" value="1"/>
</dbReference>
<organism evidence="4 5">
    <name type="scientific">Bemisia tabaci</name>
    <name type="common">Sweetpotato whitefly</name>
    <name type="synonym">Aleurodes tabaci</name>
    <dbReference type="NCBI Taxonomy" id="7038"/>
    <lineage>
        <taxon>Eukaryota</taxon>
        <taxon>Metazoa</taxon>
        <taxon>Ecdysozoa</taxon>
        <taxon>Arthropoda</taxon>
        <taxon>Hexapoda</taxon>
        <taxon>Insecta</taxon>
        <taxon>Pterygota</taxon>
        <taxon>Neoptera</taxon>
        <taxon>Paraneoptera</taxon>
        <taxon>Hemiptera</taxon>
        <taxon>Sternorrhyncha</taxon>
        <taxon>Aleyrodoidea</taxon>
        <taxon>Aleyrodidae</taxon>
        <taxon>Aleyrodinae</taxon>
        <taxon>Bemisia</taxon>
    </lineage>
</organism>
<feature type="region of interest" description="Disordered" evidence="2">
    <location>
        <begin position="1"/>
        <end position="178"/>
    </location>
</feature>
<gene>
    <name evidence="4" type="ORF">BEMITA_LOCUS10946</name>
</gene>
<proteinExistence type="inferred from homology"/>
<dbReference type="CDD" id="cd02248">
    <property type="entry name" value="Peptidase_C1A"/>
    <property type="match status" value="1"/>
</dbReference>
<evidence type="ECO:0000313" key="5">
    <source>
        <dbReference type="Proteomes" id="UP001152759"/>
    </source>
</evidence>
<feature type="compositionally biased region" description="Polar residues" evidence="2">
    <location>
        <begin position="37"/>
        <end position="94"/>
    </location>
</feature>
<dbReference type="InterPro" id="IPR000668">
    <property type="entry name" value="Peptidase_C1A_C"/>
</dbReference>